<organism evidence="1 2">
    <name type="scientific">Skermanella stibiiresistens SB22</name>
    <dbReference type="NCBI Taxonomy" id="1385369"/>
    <lineage>
        <taxon>Bacteria</taxon>
        <taxon>Pseudomonadati</taxon>
        <taxon>Pseudomonadota</taxon>
        <taxon>Alphaproteobacteria</taxon>
        <taxon>Rhodospirillales</taxon>
        <taxon>Azospirillaceae</taxon>
        <taxon>Skermanella</taxon>
    </lineage>
</organism>
<dbReference type="AlphaFoldDB" id="W9HEL7"/>
<accession>W9HEL7</accession>
<gene>
    <name evidence="1" type="ORF">N825_19565</name>
</gene>
<dbReference type="RefSeq" id="WP_037447236.1">
    <property type="nucleotide sequence ID" value="NZ_AVFL01000002.1"/>
</dbReference>
<reference evidence="1 2" key="1">
    <citation type="submission" date="2013-08" db="EMBL/GenBank/DDBJ databases">
        <title>The genome sequence of Skermanella stibiiresistens.</title>
        <authorList>
            <person name="Zhu W."/>
            <person name="Wang G."/>
        </authorList>
    </citation>
    <scope>NUCLEOTIDE SEQUENCE [LARGE SCALE GENOMIC DNA]</scope>
    <source>
        <strain evidence="1 2">SB22</strain>
    </source>
</reference>
<dbReference type="Proteomes" id="UP000019486">
    <property type="component" value="Unassembled WGS sequence"/>
</dbReference>
<dbReference type="STRING" id="1385369.N825_19565"/>
<protein>
    <submittedName>
        <fullName evidence="1">Uncharacterized protein</fullName>
    </submittedName>
</protein>
<sequence length="69" mass="7676">MDISEGSVFRRTTPGKIVETASVLSIANDSVGIPHVRFRVHYERVDTADELRTLALAAFSELFNERVLA</sequence>
<proteinExistence type="predicted"/>
<comment type="caution">
    <text evidence="1">The sequence shown here is derived from an EMBL/GenBank/DDBJ whole genome shotgun (WGS) entry which is preliminary data.</text>
</comment>
<dbReference type="OrthoDB" id="7362171at2"/>
<dbReference type="EMBL" id="AVFL01000002">
    <property type="protein sequence ID" value="EWY42353.1"/>
    <property type="molecule type" value="Genomic_DNA"/>
</dbReference>
<keyword evidence="2" id="KW-1185">Reference proteome</keyword>
<evidence type="ECO:0000313" key="1">
    <source>
        <dbReference type="EMBL" id="EWY42353.1"/>
    </source>
</evidence>
<name>W9HEL7_9PROT</name>
<evidence type="ECO:0000313" key="2">
    <source>
        <dbReference type="Proteomes" id="UP000019486"/>
    </source>
</evidence>